<dbReference type="Pfam" id="PF05592">
    <property type="entry name" value="Bac_rhamnosid"/>
    <property type="match status" value="1"/>
</dbReference>
<protein>
    <recommendedName>
        <fullName evidence="2">alpha-L-rhamnosidase</fullName>
        <ecNumber evidence="2">3.2.1.40</ecNumber>
    </recommendedName>
</protein>
<evidence type="ECO:0000256" key="3">
    <source>
        <dbReference type="ARBA" id="ARBA00022801"/>
    </source>
</evidence>
<dbReference type="EMBL" id="BSDP01000001">
    <property type="protein sequence ID" value="GLI27000.1"/>
    <property type="molecule type" value="Genomic_DNA"/>
</dbReference>
<dbReference type="Gene3D" id="2.60.40.10">
    <property type="entry name" value="Immunoglobulins"/>
    <property type="match status" value="1"/>
</dbReference>
<dbReference type="Pfam" id="PF17389">
    <property type="entry name" value="Bac_rhamnosid6H"/>
    <property type="match status" value="1"/>
</dbReference>
<dbReference type="RefSeq" id="WP_281883145.1">
    <property type="nucleotide sequence ID" value="NZ_BSDP01000001.1"/>
</dbReference>
<dbReference type="Gene3D" id="2.60.120.260">
    <property type="entry name" value="Galactose-binding domain-like"/>
    <property type="match status" value="2"/>
</dbReference>
<dbReference type="AlphaFoldDB" id="A0A9W6FP12"/>
<dbReference type="SUPFAM" id="SSF48208">
    <property type="entry name" value="Six-hairpin glycosidases"/>
    <property type="match status" value="1"/>
</dbReference>
<evidence type="ECO:0000313" key="9">
    <source>
        <dbReference type="Proteomes" id="UP001144396"/>
    </source>
</evidence>
<organism evidence="8 9">
    <name type="scientific">Agromyces rhizosphaerae</name>
    <dbReference type="NCBI Taxonomy" id="88374"/>
    <lineage>
        <taxon>Bacteria</taxon>
        <taxon>Bacillati</taxon>
        <taxon>Actinomycetota</taxon>
        <taxon>Actinomycetes</taxon>
        <taxon>Micrococcales</taxon>
        <taxon>Microbacteriaceae</taxon>
        <taxon>Agromyces</taxon>
    </lineage>
</organism>
<evidence type="ECO:0000313" key="8">
    <source>
        <dbReference type="EMBL" id="GLI27000.1"/>
    </source>
</evidence>
<feature type="domain" description="Bacterial alpha-L-rhamnosidase N-terminal" evidence="5">
    <location>
        <begin position="176"/>
        <end position="343"/>
    </location>
</feature>
<evidence type="ECO:0000256" key="2">
    <source>
        <dbReference type="ARBA" id="ARBA00012652"/>
    </source>
</evidence>
<dbReference type="InterPro" id="IPR013783">
    <property type="entry name" value="Ig-like_fold"/>
</dbReference>
<dbReference type="GO" id="GO:0030596">
    <property type="term" value="F:alpha-L-rhamnosidase activity"/>
    <property type="evidence" value="ECO:0007669"/>
    <property type="project" value="UniProtKB-EC"/>
</dbReference>
<evidence type="ECO:0000256" key="1">
    <source>
        <dbReference type="ARBA" id="ARBA00001445"/>
    </source>
</evidence>
<comment type="caution">
    <text evidence="8">The sequence shown here is derived from an EMBL/GenBank/DDBJ whole genome shotgun (WGS) entry which is preliminary data.</text>
</comment>
<evidence type="ECO:0000259" key="7">
    <source>
        <dbReference type="Pfam" id="PF17390"/>
    </source>
</evidence>
<dbReference type="GO" id="GO:0005975">
    <property type="term" value="P:carbohydrate metabolic process"/>
    <property type="evidence" value="ECO:0007669"/>
    <property type="project" value="InterPro"/>
</dbReference>
<dbReference type="Pfam" id="PF08531">
    <property type="entry name" value="Bac_rhamnosid_N"/>
    <property type="match status" value="1"/>
</dbReference>
<dbReference type="PANTHER" id="PTHR33307">
    <property type="entry name" value="ALPHA-RHAMNOSIDASE (EUROFUNG)"/>
    <property type="match status" value="1"/>
</dbReference>
<comment type="catalytic activity">
    <reaction evidence="1">
        <text>Hydrolysis of terminal non-reducing alpha-L-rhamnose residues in alpha-L-rhamnosides.</text>
        <dbReference type="EC" id="3.2.1.40"/>
    </reaction>
</comment>
<feature type="domain" description="Alpha-L-rhamnosidase C-terminal" evidence="7">
    <location>
        <begin position="811"/>
        <end position="882"/>
    </location>
</feature>
<feature type="domain" description="Alpha-L-rhamnosidase six-hairpin glycosidase" evidence="6">
    <location>
        <begin position="459"/>
        <end position="809"/>
    </location>
</feature>
<gene>
    <name evidence="8" type="ORF">ARHIZOSPH14_12420</name>
</gene>
<dbReference type="Pfam" id="PF17390">
    <property type="entry name" value="Bac_rhamnosid_C"/>
    <property type="match status" value="1"/>
</dbReference>
<dbReference type="Proteomes" id="UP001144396">
    <property type="component" value="Unassembled WGS sequence"/>
</dbReference>
<dbReference type="InterPro" id="IPR008902">
    <property type="entry name" value="Rhamnosid_concanavalin"/>
</dbReference>
<dbReference type="Gene3D" id="1.50.10.10">
    <property type="match status" value="1"/>
</dbReference>
<accession>A0A9W6FP12</accession>
<reference evidence="8" key="1">
    <citation type="submission" date="2022-12" db="EMBL/GenBank/DDBJ databases">
        <title>Reference genome sequencing for broad-spectrum identification of bacterial and archaeal isolates by mass spectrometry.</title>
        <authorList>
            <person name="Sekiguchi Y."/>
            <person name="Tourlousse D.M."/>
        </authorList>
    </citation>
    <scope>NUCLEOTIDE SEQUENCE</scope>
    <source>
        <strain evidence="8">14</strain>
    </source>
</reference>
<evidence type="ECO:0000259" key="6">
    <source>
        <dbReference type="Pfam" id="PF17389"/>
    </source>
</evidence>
<name>A0A9W6FP12_9MICO</name>
<dbReference type="Pfam" id="PF25788">
    <property type="entry name" value="Ig_Rha78A_N"/>
    <property type="match status" value="1"/>
</dbReference>
<dbReference type="InterPro" id="IPR012341">
    <property type="entry name" value="6hp_glycosidase-like_sf"/>
</dbReference>
<dbReference type="PIRSF" id="PIRSF010631">
    <property type="entry name" value="A-rhamnsds"/>
    <property type="match status" value="1"/>
</dbReference>
<feature type="domain" description="Alpha-L-rhamnosidase concanavalin-like" evidence="4">
    <location>
        <begin position="352"/>
        <end position="450"/>
    </location>
</feature>
<evidence type="ECO:0000259" key="4">
    <source>
        <dbReference type="Pfam" id="PF05592"/>
    </source>
</evidence>
<sequence>MSIVVAAPTFEHHREALGIGTPEPRLSWKTQAPAGWTQAAYELHVERDGADGVPGTTGTTGAPSADAPGTATFADAPGAPAGWTSDPVATDDQVLVPWPVAPLASRERAVVRVRVTGADGSRSEWSEPGVVEAGLLEASDWIAYPVGSAAQEDPLAEERRPSVVRRAFAARPGLVAARLYVTAHGLYEVELNGRRVGTDTMSPGWTPYNERLRYLTYDVTDLVTAGENAIGSWLGDGWYRGRIGWDTGFRNLYGHDLSLLAQLELRYADGSTETVATDDSWRAAPSPIVRTGNYDGELHDARLEEAGWSSAGFDDAGWGRVVAARRDPRTLVAPDGPPVRCTEEVAPVEVLTTPSGARVLDFGQNLVGRMRIRVSGASGDRVVLRTAEVLQEGEIYTRPLRSAKSTDEYVLAGREGEEWEPRFTFHGFRYAEVTEWPGDLDAAVANGDIVARVYHTDMERTGWFDSSNALVNRLHENVVWSMRGNFLDIPTDCPQRDERVGWTGDIQVFAPTASFLYDVSGMLSGWLKDVALEQLPDGTVPWYVPVIPAQRMWTPIQPGAAWGDAAAITPWTLYERFDDPGILRRQYDSARRWVELQERLAGENRLWEGGFQLGDWLDPAAPPHDPADARTDRYLVATAYFARSAERVARMAEVLGLEDDRARFDALAAEVRAAFTAAYVGSDGRMTSDAQTAYSLAIAFDLVPDALRSAAGDRLAELVEEADHRIATGFVGTPIVSDALTETGHADAAYDLLLEEGAPSWLYAVRQGGTTIWERWDSLRPDGTVNPGSMTSFNHYALGAVADWMHRVVAGLAPASPGYRSIRFAPQPGGGFTHASAAHETPYGRAAIGWRIEGGRMHVQVVVPTGATATVELPGTEPVAVGSGTHEFDVAA</sequence>
<dbReference type="InterPro" id="IPR008928">
    <property type="entry name" value="6-hairpin_glycosidase_sf"/>
</dbReference>
<dbReference type="InterPro" id="IPR035398">
    <property type="entry name" value="Bac_rhamnosid_C"/>
</dbReference>
<dbReference type="PANTHER" id="PTHR33307:SF6">
    <property type="entry name" value="ALPHA-RHAMNOSIDASE (EUROFUNG)-RELATED"/>
    <property type="match status" value="1"/>
</dbReference>
<proteinExistence type="predicted"/>
<dbReference type="EC" id="3.2.1.40" evidence="2"/>
<dbReference type="Gene3D" id="2.60.420.10">
    <property type="entry name" value="Maltose phosphorylase, domain 3"/>
    <property type="match status" value="1"/>
</dbReference>
<evidence type="ECO:0000259" key="5">
    <source>
        <dbReference type="Pfam" id="PF08531"/>
    </source>
</evidence>
<dbReference type="InterPro" id="IPR035396">
    <property type="entry name" value="Bac_rhamnosid6H"/>
</dbReference>
<keyword evidence="3" id="KW-0378">Hydrolase</keyword>
<dbReference type="InterPro" id="IPR013737">
    <property type="entry name" value="Bac_rhamnosid_N"/>
</dbReference>
<keyword evidence="9" id="KW-1185">Reference proteome</keyword>
<dbReference type="InterPro" id="IPR016007">
    <property type="entry name" value="Alpha_rhamnosid"/>
</dbReference>